<reference evidence="1" key="1">
    <citation type="submission" date="2020-08" db="EMBL/GenBank/DDBJ databases">
        <title>Multicomponent nature underlies the extraordinary mechanical properties of spider dragline silk.</title>
        <authorList>
            <person name="Kono N."/>
            <person name="Nakamura H."/>
            <person name="Mori M."/>
            <person name="Yoshida Y."/>
            <person name="Ohtoshi R."/>
            <person name="Malay A.D."/>
            <person name="Moran D.A.P."/>
            <person name="Tomita M."/>
            <person name="Numata K."/>
            <person name="Arakawa K."/>
        </authorList>
    </citation>
    <scope>NUCLEOTIDE SEQUENCE</scope>
</reference>
<organism evidence="1 2">
    <name type="scientific">Trichonephila inaurata madagascariensis</name>
    <dbReference type="NCBI Taxonomy" id="2747483"/>
    <lineage>
        <taxon>Eukaryota</taxon>
        <taxon>Metazoa</taxon>
        <taxon>Ecdysozoa</taxon>
        <taxon>Arthropoda</taxon>
        <taxon>Chelicerata</taxon>
        <taxon>Arachnida</taxon>
        <taxon>Araneae</taxon>
        <taxon>Araneomorphae</taxon>
        <taxon>Entelegynae</taxon>
        <taxon>Araneoidea</taxon>
        <taxon>Nephilidae</taxon>
        <taxon>Trichonephila</taxon>
        <taxon>Trichonephila inaurata</taxon>
    </lineage>
</organism>
<protein>
    <submittedName>
        <fullName evidence="1">Uncharacterized protein</fullName>
    </submittedName>
</protein>
<sequence>MGKNHMQSDFDSNMCAKNSDILLAETSVIMHTENSISDEGSDAGENEQYLNASASTFQMFSFYININFCPREKYICFDE</sequence>
<dbReference type="AlphaFoldDB" id="A0A8X7CIY8"/>
<name>A0A8X7CIY8_9ARAC</name>
<evidence type="ECO:0000313" key="1">
    <source>
        <dbReference type="EMBL" id="GFY74809.1"/>
    </source>
</evidence>
<dbReference type="Proteomes" id="UP000886998">
    <property type="component" value="Unassembled WGS sequence"/>
</dbReference>
<keyword evidence="2" id="KW-1185">Reference proteome</keyword>
<comment type="caution">
    <text evidence="1">The sequence shown here is derived from an EMBL/GenBank/DDBJ whole genome shotgun (WGS) entry which is preliminary data.</text>
</comment>
<dbReference type="OrthoDB" id="10405536at2759"/>
<proteinExistence type="predicted"/>
<accession>A0A8X7CIY8</accession>
<gene>
    <name evidence="1" type="ORF">TNIN_439001</name>
</gene>
<evidence type="ECO:0000313" key="2">
    <source>
        <dbReference type="Proteomes" id="UP000886998"/>
    </source>
</evidence>
<dbReference type="EMBL" id="BMAV01020971">
    <property type="protein sequence ID" value="GFY74809.1"/>
    <property type="molecule type" value="Genomic_DNA"/>
</dbReference>